<dbReference type="Proteomes" id="UP000188219">
    <property type="component" value="Chromosome"/>
</dbReference>
<keyword evidence="5" id="KW-1185">Reference proteome</keyword>
<dbReference type="KEGG" id="maga:Mag101_12090"/>
<evidence type="ECO:0000256" key="1">
    <source>
        <dbReference type="ARBA" id="ARBA00022729"/>
    </source>
</evidence>
<accession>A0A1Q2M6Y7</accession>
<reference evidence="4" key="1">
    <citation type="submission" date="2017-02" db="EMBL/GenBank/DDBJ databases">
        <title>Genome of Microbulbifer agarilyticus GP101.</title>
        <authorList>
            <person name="Jung J."/>
            <person name="Bae S.S."/>
            <person name="Baek K."/>
        </authorList>
    </citation>
    <scope>NUCLEOTIDE SEQUENCE [LARGE SCALE GENOMIC DNA]</scope>
    <source>
        <strain evidence="4">GP101</strain>
    </source>
</reference>
<dbReference type="InterPro" id="IPR010126">
    <property type="entry name" value="Esterase_phb"/>
</dbReference>
<dbReference type="InterPro" id="IPR050955">
    <property type="entry name" value="Plant_Biomass_Hydrol_Est"/>
</dbReference>
<feature type="signal peptide" evidence="3">
    <location>
        <begin position="1"/>
        <end position="26"/>
    </location>
</feature>
<gene>
    <name evidence="4" type="ORF">Mag101_12090</name>
</gene>
<dbReference type="EMBL" id="CP019650">
    <property type="protein sequence ID" value="AQQ68298.1"/>
    <property type="molecule type" value="Genomic_DNA"/>
</dbReference>
<dbReference type="NCBIfam" id="TIGR01840">
    <property type="entry name" value="esterase_phb"/>
    <property type="match status" value="1"/>
</dbReference>
<evidence type="ECO:0000256" key="3">
    <source>
        <dbReference type="SAM" id="SignalP"/>
    </source>
</evidence>
<dbReference type="InterPro" id="IPR029058">
    <property type="entry name" value="AB_hydrolase_fold"/>
</dbReference>
<feature type="chain" id="PRO_5012681842" evidence="3">
    <location>
        <begin position="27"/>
        <end position="312"/>
    </location>
</feature>
<dbReference type="PANTHER" id="PTHR43037">
    <property type="entry name" value="UNNAMED PRODUCT-RELATED"/>
    <property type="match status" value="1"/>
</dbReference>
<dbReference type="Gene3D" id="3.40.50.1820">
    <property type="entry name" value="alpha/beta hydrolase"/>
    <property type="match status" value="1"/>
</dbReference>
<dbReference type="GO" id="GO:0016787">
    <property type="term" value="F:hydrolase activity"/>
    <property type="evidence" value="ECO:0007669"/>
    <property type="project" value="UniProtKB-KW"/>
</dbReference>
<evidence type="ECO:0000256" key="2">
    <source>
        <dbReference type="ARBA" id="ARBA00022801"/>
    </source>
</evidence>
<keyword evidence="2" id="KW-0378">Hydrolase</keyword>
<name>A0A1Q2M6Y7_9GAMM</name>
<dbReference type="STRING" id="260552.Mag101_12090"/>
<dbReference type="RefSeq" id="WP_077405294.1">
    <property type="nucleotide sequence ID" value="NZ_CP019650.1"/>
</dbReference>
<protein>
    <submittedName>
        <fullName evidence="4">PHB depolymerase esterase</fullName>
    </submittedName>
</protein>
<dbReference type="PANTHER" id="PTHR43037:SF5">
    <property type="entry name" value="FERULOYL ESTERASE"/>
    <property type="match status" value="1"/>
</dbReference>
<dbReference type="GO" id="GO:0005576">
    <property type="term" value="C:extracellular region"/>
    <property type="evidence" value="ECO:0007669"/>
    <property type="project" value="InterPro"/>
</dbReference>
<dbReference type="Pfam" id="PF10503">
    <property type="entry name" value="Esterase_PHB"/>
    <property type="match status" value="1"/>
</dbReference>
<dbReference type="SUPFAM" id="SSF53474">
    <property type="entry name" value="alpha/beta-Hydrolases"/>
    <property type="match status" value="2"/>
</dbReference>
<sequence length="312" mass="33069">MNISSLRKYLAAPLGLSLLLSGNAIAGTWQKDVAIGGFENVHIYTPETTSPIGNGRSLLVLLHGCVQPIDNYLDANLERAADEFGMVIALPDAANKAGFSCWSYWQGERSRTAGDYKNLIELASSLGSDSDQGIDPNQVYIAGVSSGAVFANTTACLAPDVFAGMGVSAGPSIGTSPKGALGFCETADVANRCATYAGEFDTHFATQITSVAHGTEDSTVDHCYNAQNAEGMADLYGVEKVPSTNTYSEGDRTASETLWEDGRVSMVWLNEVGHAWAGGEGAEGRFISSDGVSYARYLGKFFSENNKRVQPD</sequence>
<evidence type="ECO:0000313" key="5">
    <source>
        <dbReference type="Proteomes" id="UP000188219"/>
    </source>
</evidence>
<keyword evidence="1 3" id="KW-0732">Signal</keyword>
<evidence type="ECO:0000313" key="4">
    <source>
        <dbReference type="EMBL" id="AQQ68298.1"/>
    </source>
</evidence>
<dbReference type="AlphaFoldDB" id="A0A1Q2M6Y7"/>
<dbReference type="OrthoDB" id="5291933at2"/>
<organism evidence="4 5">
    <name type="scientific">Microbulbifer agarilyticus</name>
    <dbReference type="NCBI Taxonomy" id="260552"/>
    <lineage>
        <taxon>Bacteria</taxon>
        <taxon>Pseudomonadati</taxon>
        <taxon>Pseudomonadota</taxon>
        <taxon>Gammaproteobacteria</taxon>
        <taxon>Cellvibrionales</taxon>
        <taxon>Microbulbiferaceae</taxon>
        <taxon>Microbulbifer</taxon>
    </lineage>
</organism>
<proteinExistence type="predicted"/>